<organism evidence="2">
    <name type="scientific">viral metagenome</name>
    <dbReference type="NCBI Taxonomy" id="1070528"/>
    <lineage>
        <taxon>unclassified sequences</taxon>
        <taxon>metagenomes</taxon>
        <taxon>organismal metagenomes</taxon>
    </lineage>
</organism>
<protein>
    <submittedName>
        <fullName evidence="2">Uncharacterized protein</fullName>
    </submittedName>
</protein>
<sequence length="193" mass="20425">MTGGGLPIDDGSMPYCTFAAGTNQGNSAGQGEITGDSCVPIGLVSQQSWVIDTYQSPQVIQVTFSGGKEGQQTVASVTCDPSADDPTFTVKGETRTLVYEVDITSKFACAPPTPPTPPTPPPPTPPTPPTPPPVDKKYNCINNKCEINYNNTGGTLEQCGKICKNIYWGCIEGYCIPNLSSGLNRSMCQHLCK</sequence>
<proteinExistence type="predicted"/>
<evidence type="ECO:0000313" key="2">
    <source>
        <dbReference type="EMBL" id="QHT29089.1"/>
    </source>
</evidence>
<evidence type="ECO:0000256" key="1">
    <source>
        <dbReference type="SAM" id="MobiDB-lite"/>
    </source>
</evidence>
<reference evidence="2" key="1">
    <citation type="journal article" date="2020" name="Nature">
        <title>Giant virus diversity and host interactions through global metagenomics.</title>
        <authorList>
            <person name="Schulz F."/>
            <person name="Roux S."/>
            <person name="Paez-Espino D."/>
            <person name="Jungbluth S."/>
            <person name="Walsh D.A."/>
            <person name="Denef V.J."/>
            <person name="McMahon K.D."/>
            <person name="Konstantinidis K.T."/>
            <person name="Eloe-Fadrosh E.A."/>
            <person name="Kyrpides N.C."/>
            <person name="Woyke T."/>
        </authorList>
    </citation>
    <scope>NUCLEOTIDE SEQUENCE</scope>
    <source>
        <strain evidence="2">GVMAG-M-3300001351-8</strain>
    </source>
</reference>
<feature type="region of interest" description="Disordered" evidence="1">
    <location>
        <begin position="109"/>
        <end position="133"/>
    </location>
</feature>
<name>A0A6C0ELB8_9ZZZZ</name>
<dbReference type="EMBL" id="MN738868">
    <property type="protein sequence ID" value="QHT29089.1"/>
    <property type="molecule type" value="Genomic_DNA"/>
</dbReference>
<accession>A0A6C0ELB8</accession>
<feature type="compositionally biased region" description="Pro residues" evidence="1">
    <location>
        <begin position="111"/>
        <end position="133"/>
    </location>
</feature>
<dbReference type="AlphaFoldDB" id="A0A6C0ELB8"/>